<sequence>MEELDIKQLWHAYDAKLERSLQLNHKIIKDMQTQKAENKINAFRNQLILGVVLGTLWLVILGLAVFDHLGNIYFVISASFIIFFNLYAVIKYAQHAGQLYNIDLNGNITQAQEKLAAIQLSGIDVGRILILQTPFYCTFWYNDTLVAHAGTTFWLIQLIVVSLFIILSVAAYRLLNYRKARRTWVKNLIKSFGGTELSKAIDFLDEIEDYKTGI</sequence>
<keyword evidence="1" id="KW-0472">Membrane</keyword>
<feature type="transmembrane region" description="Helical" evidence="1">
    <location>
        <begin position="72"/>
        <end position="90"/>
    </location>
</feature>
<name>A0ABP8G051_9SPHI</name>
<proteinExistence type="predicted"/>
<keyword evidence="3" id="KW-1185">Reference proteome</keyword>
<reference evidence="3" key="1">
    <citation type="journal article" date="2019" name="Int. J. Syst. Evol. Microbiol.">
        <title>The Global Catalogue of Microorganisms (GCM) 10K type strain sequencing project: providing services to taxonomists for standard genome sequencing and annotation.</title>
        <authorList>
            <consortium name="The Broad Institute Genomics Platform"/>
            <consortium name="The Broad Institute Genome Sequencing Center for Infectious Disease"/>
            <person name="Wu L."/>
            <person name="Ma J."/>
        </authorList>
    </citation>
    <scope>NUCLEOTIDE SEQUENCE [LARGE SCALE GENOMIC DNA]</scope>
    <source>
        <strain evidence="3">JCM 17705</strain>
    </source>
</reference>
<evidence type="ECO:0000256" key="1">
    <source>
        <dbReference type="SAM" id="Phobius"/>
    </source>
</evidence>
<evidence type="ECO:0000313" key="2">
    <source>
        <dbReference type="EMBL" id="GAA4314619.1"/>
    </source>
</evidence>
<organism evidence="2 3">
    <name type="scientific">Mucilaginibacter gynuensis</name>
    <dbReference type="NCBI Taxonomy" id="1302236"/>
    <lineage>
        <taxon>Bacteria</taxon>
        <taxon>Pseudomonadati</taxon>
        <taxon>Bacteroidota</taxon>
        <taxon>Sphingobacteriia</taxon>
        <taxon>Sphingobacteriales</taxon>
        <taxon>Sphingobacteriaceae</taxon>
        <taxon>Mucilaginibacter</taxon>
    </lineage>
</organism>
<dbReference type="EMBL" id="BAABFT010000002">
    <property type="protein sequence ID" value="GAA4314619.1"/>
    <property type="molecule type" value="Genomic_DNA"/>
</dbReference>
<protein>
    <submittedName>
        <fullName evidence="2">Uncharacterized protein</fullName>
    </submittedName>
</protein>
<comment type="caution">
    <text evidence="2">The sequence shown here is derived from an EMBL/GenBank/DDBJ whole genome shotgun (WGS) entry which is preliminary data.</text>
</comment>
<dbReference type="Proteomes" id="UP001500582">
    <property type="component" value="Unassembled WGS sequence"/>
</dbReference>
<accession>A0ABP8G051</accession>
<keyword evidence="1" id="KW-0812">Transmembrane</keyword>
<evidence type="ECO:0000313" key="3">
    <source>
        <dbReference type="Proteomes" id="UP001500582"/>
    </source>
</evidence>
<keyword evidence="1" id="KW-1133">Transmembrane helix</keyword>
<dbReference type="RefSeq" id="WP_345209989.1">
    <property type="nucleotide sequence ID" value="NZ_BAABFT010000002.1"/>
</dbReference>
<feature type="transmembrane region" description="Helical" evidence="1">
    <location>
        <begin position="153"/>
        <end position="175"/>
    </location>
</feature>
<gene>
    <name evidence="2" type="ORF">GCM10023149_10830</name>
</gene>
<feature type="transmembrane region" description="Helical" evidence="1">
    <location>
        <begin position="47"/>
        <end position="66"/>
    </location>
</feature>